<dbReference type="RefSeq" id="XP_065824885.1">
    <property type="nucleotide sequence ID" value="XM_065968813.1"/>
</dbReference>
<evidence type="ECO:0008006" key="4">
    <source>
        <dbReference type="Google" id="ProtNLM"/>
    </source>
</evidence>
<name>A0AAJ8MF47_9TREE</name>
<accession>A0AAJ8MF47</accession>
<organism evidence="2 3">
    <name type="scientific">Kwoniella dejecticola CBS 10117</name>
    <dbReference type="NCBI Taxonomy" id="1296121"/>
    <lineage>
        <taxon>Eukaryota</taxon>
        <taxon>Fungi</taxon>
        <taxon>Dikarya</taxon>
        <taxon>Basidiomycota</taxon>
        <taxon>Agaricomycotina</taxon>
        <taxon>Tremellomycetes</taxon>
        <taxon>Tremellales</taxon>
        <taxon>Cryptococcaceae</taxon>
        <taxon>Kwoniella</taxon>
    </lineage>
</organism>
<feature type="compositionally biased region" description="Basic and acidic residues" evidence="1">
    <location>
        <begin position="134"/>
        <end position="149"/>
    </location>
</feature>
<evidence type="ECO:0000256" key="1">
    <source>
        <dbReference type="SAM" id="MobiDB-lite"/>
    </source>
</evidence>
<feature type="region of interest" description="Disordered" evidence="1">
    <location>
        <begin position="331"/>
        <end position="350"/>
    </location>
</feature>
<dbReference type="Gene3D" id="3.40.50.150">
    <property type="entry name" value="Vaccinia Virus protein VP39"/>
    <property type="match status" value="1"/>
</dbReference>
<dbReference type="PANTHER" id="PTHR43591">
    <property type="entry name" value="METHYLTRANSFERASE"/>
    <property type="match status" value="1"/>
</dbReference>
<sequence length="665" mass="73000">MPPYTTHTPRPADRMNAPSSALPPPLFVNIQERPSPPRQVDMNREKAKMDARPVTPIDFGDAPSDKAMLSRTSTDQRPPVDPAIKGIPQGWEDDMAVSPASTQAANPTVTSQRLGAFKDTRTKLSSFSGTMRSSFRDRGNDKDRDEKRSGGLKLHKGSVRVSQPNSSSLKSTAQDLRPTSPTRKHQASHSVYSDTSFNTEGSIPLVPPSAPTESTDYSTSEFTHLFTPTSLPDHDYPASITSSRSNQSRDRVLGLVNDPSPVPPAGMKTFAKPNIEEVLPFAAGHPFAAWSAPVAEEEQLSASDHHAEVGRRGSMSLSRLDIRGNSHTESSFSLEGWRETPRPRSGLPGKKVWMDSKGEKGVGVYNVGWERDVLDLEARLHETMYEVAGNRHSFADLSNPPEAVLDIGTGAGYWPISMALEYPNTTFVGLDLVPCQTDLTVLADAERRARSTKAGQPPQGMGLWENLEKRVKWQRGNFLQELPFDTGVFDLVHIRFVNLGVPETKWYDLLEKATRVLKRGGKLEIVETNYTLPTSSPASLRNSFASMLLADMIQPMPSLAVQFNLPAVESLRASALKPVFHRTWTHNVPGALEDAVLAWVKSASEYKGTGVVKNQSGLQGITGRVRAELSKNGQGMWDFGDDITGSDGELDDRAVNVWAWVAEKR</sequence>
<dbReference type="AlphaFoldDB" id="A0AAJ8MF47"/>
<feature type="region of interest" description="Disordered" evidence="1">
    <location>
        <begin position="1"/>
        <end position="248"/>
    </location>
</feature>
<feature type="compositionally biased region" description="Polar residues" evidence="1">
    <location>
        <begin position="123"/>
        <end position="133"/>
    </location>
</feature>
<reference evidence="2" key="2">
    <citation type="submission" date="2024-02" db="EMBL/GenBank/DDBJ databases">
        <title>Comparative genomics of Cryptococcus and Kwoniella reveals pathogenesis evolution and contrasting modes of karyotype evolution via chromosome fusion or intercentromeric recombination.</title>
        <authorList>
            <person name="Coelho M.A."/>
            <person name="David-Palma M."/>
            <person name="Shea T."/>
            <person name="Bowers K."/>
            <person name="McGinley-Smith S."/>
            <person name="Mohammad A.W."/>
            <person name="Gnirke A."/>
            <person name="Yurkov A.M."/>
            <person name="Nowrousian M."/>
            <person name="Sun S."/>
            <person name="Cuomo C.A."/>
            <person name="Heitman J."/>
        </authorList>
    </citation>
    <scope>NUCLEOTIDE SEQUENCE</scope>
    <source>
        <strain evidence="2">CBS 10117</strain>
    </source>
</reference>
<dbReference type="GO" id="GO:0008168">
    <property type="term" value="F:methyltransferase activity"/>
    <property type="evidence" value="ECO:0007669"/>
    <property type="project" value="TreeGrafter"/>
</dbReference>
<dbReference type="Pfam" id="PF13489">
    <property type="entry name" value="Methyltransf_23"/>
    <property type="match status" value="1"/>
</dbReference>
<protein>
    <recommendedName>
        <fullName evidence="4">Methyltransferase domain-containing protein</fullName>
    </recommendedName>
</protein>
<proteinExistence type="predicted"/>
<dbReference type="InterPro" id="IPR029063">
    <property type="entry name" value="SAM-dependent_MTases_sf"/>
</dbReference>
<feature type="compositionally biased region" description="Polar residues" evidence="1">
    <location>
        <begin position="99"/>
        <end position="113"/>
    </location>
</feature>
<dbReference type="GeneID" id="28967391"/>
<dbReference type="PANTHER" id="PTHR43591:SF24">
    <property type="entry name" value="2-METHOXY-6-POLYPRENYL-1,4-BENZOQUINOL METHYLASE, MITOCHONDRIAL"/>
    <property type="match status" value="1"/>
</dbReference>
<dbReference type="KEGG" id="kdj:28967391"/>
<feature type="compositionally biased region" description="Polar residues" evidence="1">
    <location>
        <begin position="188"/>
        <end position="201"/>
    </location>
</feature>
<dbReference type="EMBL" id="CP144533">
    <property type="protein sequence ID" value="WWC61096.1"/>
    <property type="molecule type" value="Genomic_DNA"/>
</dbReference>
<gene>
    <name evidence="2" type="ORF">I303_103674</name>
</gene>
<evidence type="ECO:0000313" key="2">
    <source>
        <dbReference type="EMBL" id="WWC61096.1"/>
    </source>
</evidence>
<feature type="compositionally biased region" description="Basic and acidic residues" evidence="1">
    <location>
        <begin position="41"/>
        <end position="51"/>
    </location>
</feature>
<dbReference type="SUPFAM" id="SSF53335">
    <property type="entry name" value="S-adenosyl-L-methionine-dependent methyltransferases"/>
    <property type="match status" value="1"/>
</dbReference>
<dbReference type="CDD" id="cd02440">
    <property type="entry name" value="AdoMet_MTases"/>
    <property type="match status" value="1"/>
</dbReference>
<evidence type="ECO:0000313" key="3">
    <source>
        <dbReference type="Proteomes" id="UP000078595"/>
    </source>
</evidence>
<feature type="compositionally biased region" description="Polar residues" evidence="1">
    <location>
        <begin position="160"/>
        <end position="181"/>
    </location>
</feature>
<feature type="compositionally biased region" description="Polar residues" evidence="1">
    <location>
        <begin position="211"/>
        <end position="230"/>
    </location>
</feature>
<reference evidence="2" key="1">
    <citation type="submission" date="2013-07" db="EMBL/GenBank/DDBJ databases">
        <authorList>
            <consortium name="The Broad Institute Genome Sequencing Platform"/>
            <person name="Cuomo C."/>
            <person name="Litvintseva A."/>
            <person name="Chen Y."/>
            <person name="Heitman J."/>
            <person name="Sun S."/>
            <person name="Springer D."/>
            <person name="Dromer F."/>
            <person name="Young S.K."/>
            <person name="Zeng Q."/>
            <person name="Gargeya S."/>
            <person name="Fitzgerald M."/>
            <person name="Abouelleil A."/>
            <person name="Alvarado L."/>
            <person name="Berlin A.M."/>
            <person name="Chapman S.B."/>
            <person name="Dewar J."/>
            <person name="Goldberg J."/>
            <person name="Griggs A."/>
            <person name="Gujja S."/>
            <person name="Hansen M."/>
            <person name="Howarth C."/>
            <person name="Imamovic A."/>
            <person name="Larimer J."/>
            <person name="McCowan C."/>
            <person name="Murphy C."/>
            <person name="Pearson M."/>
            <person name="Priest M."/>
            <person name="Roberts A."/>
            <person name="Saif S."/>
            <person name="Shea T."/>
            <person name="Sykes S."/>
            <person name="Wortman J."/>
            <person name="Nusbaum C."/>
            <person name="Birren B."/>
        </authorList>
    </citation>
    <scope>NUCLEOTIDE SEQUENCE</scope>
    <source>
        <strain evidence="2">CBS 10117</strain>
    </source>
</reference>
<keyword evidence="3" id="KW-1185">Reference proteome</keyword>
<dbReference type="Proteomes" id="UP000078595">
    <property type="component" value="Chromosome 4"/>
</dbReference>